<reference evidence="6" key="1">
    <citation type="journal article" date="2019" name="Int. J. Syst. Evol. Microbiol.">
        <title>The Global Catalogue of Microorganisms (GCM) 10K type strain sequencing project: providing services to taxonomists for standard genome sequencing and annotation.</title>
        <authorList>
            <consortium name="The Broad Institute Genomics Platform"/>
            <consortium name="The Broad Institute Genome Sequencing Center for Infectious Disease"/>
            <person name="Wu L."/>
            <person name="Ma J."/>
        </authorList>
    </citation>
    <scope>NUCLEOTIDE SEQUENCE [LARGE SCALE GENOMIC DNA]</scope>
    <source>
        <strain evidence="6">CECT 7297</strain>
    </source>
</reference>
<comment type="caution">
    <text evidence="5">The sequence shown here is derived from an EMBL/GenBank/DDBJ whole genome shotgun (WGS) entry which is preliminary data.</text>
</comment>
<keyword evidence="2" id="KW-0238">DNA-binding</keyword>
<dbReference type="PRINTS" id="PR00598">
    <property type="entry name" value="HTHMARR"/>
</dbReference>
<dbReference type="RefSeq" id="WP_379885538.1">
    <property type="nucleotide sequence ID" value="NZ_JBHSDI010000007.1"/>
</dbReference>
<dbReference type="Proteomes" id="UP001595798">
    <property type="component" value="Unassembled WGS sequence"/>
</dbReference>
<protein>
    <submittedName>
        <fullName evidence="5">MarR family winged helix-turn-helix transcriptional regulator</fullName>
    </submittedName>
</protein>
<dbReference type="InterPro" id="IPR036388">
    <property type="entry name" value="WH-like_DNA-bd_sf"/>
</dbReference>
<evidence type="ECO:0000259" key="4">
    <source>
        <dbReference type="PROSITE" id="PS50995"/>
    </source>
</evidence>
<keyword evidence="1" id="KW-0805">Transcription regulation</keyword>
<keyword evidence="3" id="KW-0804">Transcription</keyword>
<proteinExistence type="predicted"/>
<evidence type="ECO:0000256" key="1">
    <source>
        <dbReference type="ARBA" id="ARBA00023015"/>
    </source>
</evidence>
<evidence type="ECO:0000313" key="6">
    <source>
        <dbReference type="Proteomes" id="UP001595798"/>
    </source>
</evidence>
<dbReference type="InterPro" id="IPR039422">
    <property type="entry name" value="MarR/SlyA-like"/>
</dbReference>
<organism evidence="5 6">
    <name type="scientific">Marinobacter lacisalsi</name>
    <dbReference type="NCBI Taxonomy" id="475979"/>
    <lineage>
        <taxon>Bacteria</taxon>
        <taxon>Pseudomonadati</taxon>
        <taxon>Pseudomonadota</taxon>
        <taxon>Gammaproteobacteria</taxon>
        <taxon>Pseudomonadales</taxon>
        <taxon>Marinobacteraceae</taxon>
        <taxon>Marinobacter</taxon>
    </lineage>
</organism>
<dbReference type="SMART" id="SM00347">
    <property type="entry name" value="HTH_MARR"/>
    <property type="match status" value="1"/>
</dbReference>
<dbReference type="PROSITE" id="PS01117">
    <property type="entry name" value="HTH_MARR_1"/>
    <property type="match status" value="1"/>
</dbReference>
<dbReference type="InterPro" id="IPR023187">
    <property type="entry name" value="Tscrpt_reg_MarR-type_CS"/>
</dbReference>
<dbReference type="SUPFAM" id="SSF46785">
    <property type="entry name" value="Winged helix' DNA-binding domain"/>
    <property type="match status" value="1"/>
</dbReference>
<evidence type="ECO:0000256" key="3">
    <source>
        <dbReference type="ARBA" id="ARBA00023163"/>
    </source>
</evidence>
<dbReference type="Gene3D" id="1.10.10.10">
    <property type="entry name" value="Winged helix-like DNA-binding domain superfamily/Winged helix DNA-binding domain"/>
    <property type="match status" value="1"/>
</dbReference>
<evidence type="ECO:0000313" key="5">
    <source>
        <dbReference type="EMBL" id="MFC4258170.1"/>
    </source>
</evidence>
<accession>A0ABV8QCV0</accession>
<dbReference type="EMBL" id="JBHSDI010000007">
    <property type="protein sequence ID" value="MFC4258170.1"/>
    <property type="molecule type" value="Genomic_DNA"/>
</dbReference>
<dbReference type="Pfam" id="PF12802">
    <property type="entry name" value="MarR_2"/>
    <property type="match status" value="1"/>
</dbReference>
<dbReference type="InterPro" id="IPR000835">
    <property type="entry name" value="HTH_MarR-typ"/>
</dbReference>
<dbReference type="InterPro" id="IPR036390">
    <property type="entry name" value="WH_DNA-bd_sf"/>
</dbReference>
<dbReference type="PANTHER" id="PTHR33164:SF43">
    <property type="entry name" value="HTH-TYPE TRANSCRIPTIONAL REPRESSOR YETL"/>
    <property type="match status" value="1"/>
</dbReference>
<gene>
    <name evidence="5" type="ORF">ACFOZ5_03885</name>
</gene>
<keyword evidence="6" id="KW-1185">Reference proteome</keyword>
<name>A0ABV8QCV0_9GAMM</name>
<dbReference type="PANTHER" id="PTHR33164">
    <property type="entry name" value="TRANSCRIPTIONAL REGULATOR, MARR FAMILY"/>
    <property type="match status" value="1"/>
</dbReference>
<dbReference type="PROSITE" id="PS50995">
    <property type="entry name" value="HTH_MARR_2"/>
    <property type="match status" value="1"/>
</dbReference>
<feature type="domain" description="HTH marR-type" evidence="4">
    <location>
        <begin position="2"/>
        <end position="135"/>
    </location>
</feature>
<evidence type="ECO:0000256" key="2">
    <source>
        <dbReference type="ARBA" id="ARBA00023125"/>
    </source>
</evidence>
<sequence length="137" mass="15628">MDKRLFYLLNKARHRVYRVADQHCEEALDVSVTQLGALLVIAGNEGCQFKEVADTLNLNNSAITGLAGRMERRGLLERRACEQDGRSSRLYLTDLGRQKLDSARPLIQALNERMTEGFSDEEVTVILRFLNRLVDEF</sequence>